<dbReference type="GO" id="GO:0070189">
    <property type="term" value="P:kynurenine metabolic process"/>
    <property type="evidence" value="ECO:0007669"/>
    <property type="project" value="TreeGrafter"/>
</dbReference>
<keyword evidence="4" id="KW-0560">Oxidoreductase</keyword>
<dbReference type="PANTHER" id="PTHR46028">
    <property type="entry name" value="KYNURENINE 3-MONOOXYGENASE"/>
    <property type="match status" value="1"/>
</dbReference>
<evidence type="ECO:0000256" key="5">
    <source>
        <dbReference type="SAM" id="MobiDB-lite"/>
    </source>
</evidence>
<feature type="compositionally biased region" description="Basic and acidic residues" evidence="5">
    <location>
        <begin position="19"/>
        <end position="29"/>
    </location>
</feature>
<reference evidence="6 7" key="1">
    <citation type="submission" date="2015-08" db="EMBL/GenBank/DDBJ databases">
        <title>The genome of the Asian arowana (Scleropages formosus).</title>
        <authorList>
            <person name="Tan M.H."/>
            <person name="Gan H.M."/>
            <person name="Croft L.J."/>
            <person name="Austin C.M."/>
        </authorList>
    </citation>
    <scope>NUCLEOTIDE SEQUENCE [LARGE SCALE GENOMIC DNA]</scope>
    <source>
        <strain evidence="6">Aro1</strain>
    </source>
</reference>
<accession>A0A0P7UYW3</accession>
<dbReference type="GO" id="GO:0005741">
    <property type="term" value="C:mitochondrial outer membrane"/>
    <property type="evidence" value="ECO:0007669"/>
    <property type="project" value="TreeGrafter"/>
</dbReference>
<dbReference type="GO" id="GO:0004502">
    <property type="term" value="F:kynurenine 3-monooxygenase activity"/>
    <property type="evidence" value="ECO:0007669"/>
    <property type="project" value="TreeGrafter"/>
</dbReference>
<evidence type="ECO:0000256" key="3">
    <source>
        <dbReference type="ARBA" id="ARBA00022827"/>
    </source>
</evidence>
<dbReference type="Gene3D" id="3.50.50.60">
    <property type="entry name" value="FAD/NAD(P)-binding domain"/>
    <property type="match status" value="1"/>
</dbReference>
<comment type="caution">
    <text evidence="6">The sequence shown here is derived from an EMBL/GenBank/DDBJ whole genome shotgun (WGS) entry which is preliminary data.</text>
</comment>
<dbReference type="EMBL" id="JARO02000219">
    <property type="protein sequence ID" value="KPP79412.1"/>
    <property type="molecule type" value="Genomic_DNA"/>
</dbReference>
<dbReference type="AlphaFoldDB" id="A0A0P7UYW3"/>
<evidence type="ECO:0000256" key="4">
    <source>
        <dbReference type="ARBA" id="ARBA00023002"/>
    </source>
</evidence>
<dbReference type="InterPro" id="IPR036188">
    <property type="entry name" value="FAD/NAD-bd_sf"/>
</dbReference>
<proteinExistence type="predicted"/>
<evidence type="ECO:0000256" key="1">
    <source>
        <dbReference type="ARBA" id="ARBA00001974"/>
    </source>
</evidence>
<gene>
    <name evidence="6" type="ORF">Z043_101022</name>
</gene>
<name>A0A0P7UYW3_SCLFO</name>
<organism evidence="6 7">
    <name type="scientific">Scleropages formosus</name>
    <name type="common">Asian bonytongue</name>
    <name type="synonym">Osteoglossum formosum</name>
    <dbReference type="NCBI Taxonomy" id="113540"/>
    <lineage>
        <taxon>Eukaryota</taxon>
        <taxon>Metazoa</taxon>
        <taxon>Chordata</taxon>
        <taxon>Craniata</taxon>
        <taxon>Vertebrata</taxon>
        <taxon>Euteleostomi</taxon>
        <taxon>Actinopterygii</taxon>
        <taxon>Neopterygii</taxon>
        <taxon>Teleostei</taxon>
        <taxon>Osteoglossocephala</taxon>
        <taxon>Osteoglossomorpha</taxon>
        <taxon>Osteoglossiformes</taxon>
        <taxon>Osteoglossidae</taxon>
        <taxon>Scleropages</taxon>
    </lineage>
</organism>
<evidence type="ECO:0000313" key="6">
    <source>
        <dbReference type="EMBL" id="KPP79412.1"/>
    </source>
</evidence>
<evidence type="ECO:0000256" key="2">
    <source>
        <dbReference type="ARBA" id="ARBA00022630"/>
    </source>
</evidence>
<feature type="region of interest" description="Disordered" evidence="5">
    <location>
        <begin position="1"/>
        <end position="29"/>
    </location>
</feature>
<keyword evidence="3" id="KW-0274">FAD</keyword>
<dbReference type="PANTHER" id="PTHR46028:SF2">
    <property type="entry name" value="KYNURENINE 3-MONOOXYGENASE"/>
    <property type="match status" value="1"/>
</dbReference>
<protein>
    <submittedName>
        <fullName evidence="6">Uncharacterized protein</fullName>
    </submittedName>
</protein>
<comment type="cofactor">
    <cofactor evidence="1">
        <name>FAD</name>
        <dbReference type="ChEBI" id="CHEBI:57692"/>
    </cofactor>
</comment>
<sequence length="120" mass="13754">MLRVEQQEHHKHHGTGACRDPRGHHSGRWSDIRKAKIVRGRSINLALSHRGREALKHIGMEEKIVSKGIPMKARMIHSLSGKRSPIPYGKKDQVRQFRNTVVYPCSVFARRCGDMRAARI</sequence>
<dbReference type="Proteomes" id="UP000034805">
    <property type="component" value="Unassembled WGS sequence"/>
</dbReference>
<keyword evidence="2" id="KW-0285">Flavoprotein</keyword>
<evidence type="ECO:0000313" key="7">
    <source>
        <dbReference type="Proteomes" id="UP000034805"/>
    </source>
</evidence>